<dbReference type="Gene3D" id="1.10.150.390">
    <property type="match status" value="1"/>
</dbReference>
<feature type="domain" description="RNA polymerase Rpb1" evidence="8">
    <location>
        <begin position="171"/>
        <end position="1173"/>
    </location>
</feature>
<comment type="similarity">
    <text evidence="6">Belongs to the RNA polymerase beta' chain family. RpoC2 subfamily.</text>
</comment>
<dbReference type="GO" id="GO:0003899">
    <property type="term" value="F:DNA-directed RNA polymerase activity"/>
    <property type="evidence" value="ECO:0007669"/>
    <property type="project" value="UniProtKB-UniRule"/>
</dbReference>
<feature type="binding site" evidence="6">
    <location>
        <position position="300"/>
    </location>
    <ligand>
        <name>Zn(2+)</name>
        <dbReference type="ChEBI" id="CHEBI:29105"/>
    </ligand>
</feature>
<keyword evidence="5 6" id="KW-0804">Transcription</keyword>
<name>A0A7U3NQV8_9STRA</name>
<geneLocation type="chloroplast" evidence="10"/>
<evidence type="ECO:0000313" key="10">
    <source>
        <dbReference type="EMBL" id="QOW07524.1"/>
    </source>
</evidence>
<feature type="domain" description="RNA polymerase Rpb1" evidence="7">
    <location>
        <begin position="2"/>
        <end position="61"/>
    </location>
</feature>
<comment type="subunit">
    <text evidence="6">In plastids the minimal PEP RNA polymerase catalytic core is composed of four subunits: alpha, beta, beta', and beta''. When a (nuclear-encoded) sigma factor is associated with the core the holoenzyme is formed, which can initiate transcription.</text>
</comment>
<dbReference type="GO" id="GO:0000428">
    <property type="term" value="C:DNA-directed RNA polymerase complex"/>
    <property type="evidence" value="ECO:0007669"/>
    <property type="project" value="UniProtKB-KW"/>
</dbReference>
<keyword evidence="10" id="KW-0934">Plastid</keyword>
<dbReference type="Pfam" id="PF04998">
    <property type="entry name" value="RNA_pol_Rpb1_5"/>
    <property type="match status" value="1"/>
</dbReference>
<dbReference type="NCBIfam" id="TIGR02388">
    <property type="entry name" value="rpoC2_cyan"/>
    <property type="match status" value="1"/>
</dbReference>
<comment type="catalytic activity">
    <reaction evidence="6">
        <text>RNA(n) + a ribonucleoside 5'-triphosphate = RNA(n+1) + diphosphate</text>
        <dbReference type="Rhea" id="RHEA:21248"/>
        <dbReference type="Rhea" id="RHEA-COMP:14527"/>
        <dbReference type="Rhea" id="RHEA-COMP:17342"/>
        <dbReference type="ChEBI" id="CHEBI:33019"/>
        <dbReference type="ChEBI" id="CHEBI:61557"/>
        <dbReference type="ChEBI" id="CHEBI:140395"/>
        <dbReference type="EC" id="2.7.7.6"/>
    </reaction>
</comment>
<dbReference type="GO" id="GO:0003677">
    <property type="term" value="F:DNA binding"/>
    <property type="evidence" value="ECO:0007669"/>
    <property type="project" value="UniProtKB-UniRule"/>
</dbReference>
<gene>
    <name evidence="6 10" type="primary">rpoC2</name>
</gene>
<evidence type="ECO:0000259" key="7">
    <source>
        <dbReference type="Pfam" id="PF04983"/>
    </source>
</evidence>
<sequence length="1268" mass="145352">MIEQSNLFCNNVLNKKELKTIIAWAFKNFGSLKAAYLVDELKDIGFQYATKAGISISLEDLKIPPSKTNLVRDALANTVEAEWETIKGEISEVERLQKVINIWNITSETLKERVIKYFQEKDPLNSVYIMAFSGARGNISQVRQLVGMRGLMSDPNGQIIDIPIQSNFREGLSITDYIISSYGARKGLVDTAIKTADSGYLTRRLVDIAQSVVIRELDCRSQRGIKIKEIIEDNDILFSLQERIVGRVLACNIIDPRTKTIIAYKNELITPRLAEKIMKYNNNSIIVRSPLTCECRRSICQKCYGNNLATGNLVELGEPVGIIAAQSIGEPGTQLTMRTFHTGGVFTSDFSRQVRAQCSGYIKFSSTLNTRELRTNYGKDVLVCENQSFIKLITYTNQIKEIKIFPKSIIIVGNNSFVKKNDILFELPPKNKMMQDDASALNDVIAKQSGEIIIEKQNFFNQNKTLNVRKSNIVHNLVWILSGYVTKIPFATKLKIYPLMNISKNQNLTQSKITNKFSGYIKFIKNLNTSKIIRFKLISSLGMCQKQKIILESKDTKITQCKIYLAKFGSIYLNPYPLDKSVLTLGCLKLLKYKTKTGGNFYSTNSQRTEYGSSVFYIPESTYNINFDVTALKVNFGDYVNKKTEIYKNYFIDIAGIIQFDETKPNNREIIIKPGYIIPFPNSLIDILEYDGQIFYPGEIIFDNFEINTASYIEVCSIKNNLFLLLRPVIRYEIPNPENFNNFFPNWFDPHQIELDQVPLNLISEMKIKTENPIYFIKHHFFINFLENYSNIFFEINQATQPDNYGYFKLILGTNIIPEKILPKEMFKEEVRLSLFIQDKQFVEQETLLASFDVIIPFATTVLGIKKQIKNKQKKILLTTEQDYKVIFIEDTDFQLKNNQLIKLGKKIGTNFFNKESRLIEQISGNKITFRISHPYLFSKGAQLRIESGDLIKLKDVLGQLVYERLITGDIVQGLPRVEEILEARHPKVEAKVAPYPGIITKVIEHQVNTLIWIKHKGSRFDQLINIEGSPNSIQGSPNLLIRKFDFVNVCQCLTEGTLNPHTILDVYFQYYCSIKILSMYQASYYSFKKVQFFLLNSVQAVYYSQGVFIADKHLEIIIKQMTNRIEIIYPGDTNFLSGDLLELEQVRYINACLSKKRKIYFKPILLGITKSALKAEGFLSAASFQYTTRVLTQASIEGRVDWITGLKENVIVGKLIPCGTGFYSNNDFSYLKVKMPTLNNNHNSNIKNDDQTKHHKLRSAIKFRYRI</sequence>
<keyword evidence="10" id="KW-0150">Chloroplast</keyword>
<dbReference type="SUPFAM" id="SSF64484">
    <property type="entry name" value="beta and beta-prime subunits of DNA dependent RNA-polymerase"/>
    <property type="match status" value="1"/>
</dbReference>
<keyword evidence="2 6" id="KW-0808">Transferase</keyword>
<feature type="binding site" evidence="6">
    <location>
        <position position="293"/>
    </location>
    <ligand>
        <name>Zn(2+)</name>
        <dbReference type="ChEBI" id="CHEBI:29105"/>
    </ligand>
</feature>
<dbReference type="Gene3D" id="1.10.132.30">
    <property type="match status" value="1"/>
</dbReference>
<feature type="domain" description="RNA polymerase Rpb1" evidence="9">
    <location>
        <begin position="90"/>
        <end position="169"/>
    </location>
</feature>
<dbReference type="AlphaFoldDB" id="A0A7U3NQV8"/>
<accession>A0A7U3NQV8</accession>
<keyword evidence="4 6" id="KW-0862">Zinc</keyword>
<dbReference type="EC" id="2.7.7.6" evidence="6"/>
<protein>
    <recommendedName>
        <fullName evidence="6">DNA-directed RNA polymerase subunit beta''</fullName>
        <ecNumber evidence="6">2.7.7.6</ecNumber>
    </recommendedName>
    <alternativeName>
        <fullName evidence="6">PEP</fullName>
    </alternativeName>
    <alternativeName>
        <fullName evidence="6">Plastid-encoded RNA polymerase subunit beta''</fullName>
        <shortName evidence="6">RNA polymerase subunit beta''</shortName>
    </alternativeName>
</protein>
<dbReference type="GO" id="GO:0008270">
    <property type="term" value="F:zinc ion binding"/>
    <property type="evidence" value="ECO:0007669"/>
    <property type="project" value="UniProtKB-UniRule"/>
</dbReference>
<evidence type="ECO:0000259" key="8">
    <source>
        <dbReference type="Pfam" id="PF04998"/>
    </source>
</evidence>
<dbReference type="GO" id="GO:0006351">
    <property type="term" value="P:DNA-templated transcription"/>
    <property type="evidence" value="ECO:0007669"/>
    <property type="project" value="UniProtKB-UniRule"/>
</dbReference>
<dbReference type="InterPro" id="IPR042102">
    <property type="entry name" value="RNA_pol_Rpb1_3_sf"/>
</dbReference>
<dbReference type="InterPro" id="IPR012756">
    <property type="entry name" value="DNA-dir_RpoC2_beta_pp"/>
</dbReference>
<dbReference type="Gene3D" id="2.40.50.100">
    <property type="match status" value="1"/>
</dbReference>
<dbReference type="PANTHER" id="PTHR19376">
    <property type="entry name" value="DNA-DIRECTED RNA POLYMERASE"/>
    <property type="match status" value="1"/>
</dbReference>
<evidence type="ECO:0000256" key="5">
    <source>
        <dbReference type="ARBA" id="ARBA00023163"/>
    </source>
</evidence>
<dbReference type="Pfam" id="PF05000">
    <property type="entry name" value="RNA_pol_Rpb1_4"/>
    <property type="match status" value="1"/>
</dbReference>
<evidence type="ECO:0000256" key="1">
    <source>
        <dbReference type="ARBA" id="ARBA00022478"/>
    </source>
</evidence>
<keyword evidence="6" id="KW-0479">Metal-binding</keyword>
<dbReference type="GO" id="GO:0009507">
    <property type="term" value="C:chloroplast"/>
    <property type="evidence" value="ECO:0007669"/>
    <property type="project" value="UniProtKB-SubCell"/>
</dbReference>
<dbReference type="InterPro" id="IPR007083">
    <property type="entry name" value="RNA_pol_Rpb1_4"/>
</dbReference>
<proteinExistence type="inferred from homology"/>
<evidence type="ECO:0000256" key="6">
    <source>
        <dbReference type="HAMAP-Rule" id="MF_01324"/>
    </source>
</evidence>
<dbReference type="RefSeq" id="YP_010032317.1">
    <property type="nucleotide sequence ID" value="NC_053868.1"/>
</dbReference>
<feature type="binding site" evidence="6">
    <location>
        <position position="219"/>
    </location>
    <ligand>
        <name>Zn(2+)</name>
        <dbReference type="ChEBI" id="CHEBI:29105"/>
    </ligand>
</feature>
<dbReference type="CDD" id="cd02655">
    <property type="entry name" value="RNAP_beta'_C"/>
    <property type="match status" value="1"/>
</dbReference>
<evidence type="ECO:0000256" key="4">
    <source>
        <dbReference type="ARBA" id="ARBA00022833"/>
    </source>
</evidence>
<dbReference type="InterPro" id="IPR038120">
    <property type="entry name" value="Rpb1_funnel_sf"/>
</dbReference>
<comment type="subcellular location">
    <subcellularLocation>
        <location evidence="6">Plastid</location>
        <location evidence="6">Chloroplast</location>
    </subcellularLocation>
</comment>
<dbReference type="HAMAP" id="MF_01324">
    <property type="entry name" value="RNApol_bact_RpoC2"/>
    <property type="match status" value="1"/>
</dbReference>
<dbReference type="EMBL" id="MT226925">
    <property type="protein sequence ID" value="QOW07524.1"/>
    <property type="molecule type" value="Genomic_DNA"/>
</dbReference>
<dbReference type="Gene3D" id="1.10.1790.20">
    <property type="match status" value="1"/>
</dbReference>
<keyword evidence="3 6" id="KW-0548">Nucleotidyltransferase</keyword>
<keyword evidence="1 6" id="KW-0240">DNA-directed RNA polymerase</keyword>
<comment type="cofactor">
    <cofactor evidence="6">
        <name>Zn(2+)</name>
        <dbReference type="ChEBI" id="CHEBI:29105"/>
    </cofactor>
    <text evidence="6">Binds 1 Zn(2+) ion per subunit.</text>
</comment>
<dbReference type="InterPro" id="IPR007066">
    <property type="entry name" value="RNA_pol_Rpb1_3"/>
</dbReference>
<reference evidence="10" key="1">
    <citation type="submission" date="2020-03" db="EMBL/GenBank/DDBJ databases">
        <title>Schizocladia ischiensis organellar genomes: estimating the origin of multicellularity in heterokonts and the emergence of shallow ocean ecosystems.</title>
        <authorList>
            <person name="Phillips N.E."/>
            <person name="Braun E.L."/>
            <person name="Boore J."/>
            <person name="Cheda B."/>
            <person name="Salomon M.P."/>
        </authorList>
    </citation>
    <scope>NUCLEOTIDE SEQUENCE</scope>
</reference>
<organism evidence="10">
    <name type="scientific">Schizocladia ischiensis</name>
    <dbReference type="NCBI Taxonomy" id="196139"/>
    <lineage>
        <taxon>Eukaryota</taxon>
        <taxon>Sar</taxon>
        <taxon>Stramenopiles</taxon>
        <taxon>Ochrophyta</taxon>
        <taxon>PX clade</taxon>
        <taxon>Schizocladiophyceae</taxon>
        <taxon>Schizocladiales</taxon>
        <taxon>Schizocladiaceae</taxon>
        <taxon>Schizocladia</taxon>
    </lineage>
</organism>
<dbReference type="InterPro" id="IPR045867">
    <property type="entry name" value="DNA-dir_RpoC_beta_prime"/>
</dbReference>
<comment type="function">
    <text evidence="6">DNA-dependent RNA polymerase catalyzes the transcription of DNA into RNA using the four ribonucleoside triphosphates as substrates.</text>
</comment>
<evidence type="ECO:0000256" key="2">
    <source>
        <dbReference type="ARBA" id="ARBA00022679"/>
    </source>
</evidence>
<feature type="binding site" evidence="6">
    <location>
        <position position="303"/>
    </location>
    <ligand>
        <name>Zn(2+)</name>
        <dbReference type="ChEBI" id="CHEBI:29105"/>
    </ligand>
</feature>
<dbReference type="GeneID" id="63377810"/>
<evidence type="ECO:0000259" key="9">
    <source>
        <dbReference type="Pfam" id="PF05000"/>
    </source>
</evidence>
<evidence type="ECO:0000256" key="3">
    <source>
        <dbReference type="ARBA" id="ARBA00022695"/>
    </source>
</evidence>
<dbReference type="Gene3D" id="1.10.274.100">
    <property type="entry name" value="RNA polymerase Rpb1, domain 3"/>
    <property type="match status" value="1"/>
</dbReference>
<dbReference type="Pfam" id="PF04983">
    <property type="entry name" value="RNA_pol_Rpb1_3"/>
    <property type="match status" value="1"/>
</dbReference>
<dbReference type="InterPro" id="IPR007081">
    <property type="entry name" value="RNA_pol_Rpb1_5"/>
</dbReference>